<dbReference type="EMBL" id="JAAXLS010000029">
    <property type="protein sequence ID" value="NKQ56972.1"/>
    <property type="molecule type" value="Genomic_DNA"/>
</dbReference>
<comment type="caution">
    <text evidence="1">The sequence shown here is derived from an EMBL/GenBank/DDBJ whole genome shotgun (WGS) entry which is preliminary data.</text>
</comment>
<protein>
    <submittedName>
        <fullName evidence="1">Transcriptional regulator</fullName>
    </submittedName>
</protein>
<dbReference type="CDD" id="cd00090">
    <property type="entry name" value="HTH_ARSR"/>
    <property type="match status" value="1"/>
</dbReference>
<evidence type="ECO:0000313" key="2">
    <source>
        <dbReference type="Proteomes" id="UP000715441"/>
    </source>
</evidence>
<dbReference type="InterPro" id="IPR036390">
    <property type="entry name" value="WH_DNA-bd_sf"/>
</dbReference>
<reference evidence="1 2" key="1">
    <citation type="submission" date="2020-04" db="EMBL/GenBank/DDBJ databases">
        <title>Novel species.</title>
        <authorList>
            <person name="Teo W.F.A."/>
            <person name="Lipun K."/>
            <person name="Srisuk N."/>
            <person name="Duangmal K."/>
        </authorList>
    </citation>
    <scope>NUCLEOTIDE SEQUENCE [LARGE SCALE GENOMIC DNA]</scope>
    <source>
        <strain evidence="1 2">K13G38</strain>
    </source>
</reference>
<proteinExistence type="predicted"/>
<dbReference type="Gene3D" id="1.10.10.10">
    <property type="entry name" value="Winged helix-like DNA-binding domain superfamily/Winged helix DNA-binding domain"/>
    <property type="match status" value="1"/>
</dbReference>
<dbReference type="SUPFAM" id="SSF46785">
    <property type="entry name" value="Winged helix' DNA-binding domain"/>
    <property type="match status" value="1"/>
</dbReference>
<evidence type="ECO:0000313" key="1">
    <source>
        <dbReference type="EMBL" id="NKQ56972.1"/>
    </source>
</evidence>
<name>A0ABX1JB06_9PSEU</name>
<sequence>MGGVSGLEDEALDAVAVLGEKLRRSLYTLVRDARRPVTRDEAADAAGISRKLAAFHLDKLVDAGLLRSRFESGRRVVGRKPKVYEPVENAIQVSIPPRNYKLLADILVEALLAANADVDARDATMRVSHERGVSLGTTERERRRPGRLGPERALTLTEEILDQHGFEPVRPARDCLRLGNCPFHPIAAREPEFVCGLNLAFVNGLTEGLQVERTLDAVLSPAAGECCVELRHRTSATAREPG</sequence>
<accession>A0ABX1JB06</accession>
<dbReference type="InterPro" id="IPR036388">
    <property type="entry name" value="WH-like_DNA-bd_sf"/>
</dbReference>
<dbReference type="InterPro" id="IPR011991">
    <property type="entry name" value="ArsR-like_HTH"/>
</dbReference>
<gene>
    <name evidence="1" type="ORF">HFP15_29300</name>
</gene>
<organism evidence="1 2">
    <name type="scientific">Amycolatopsis acididurans</name>
    <dbReference type="NCBI Taxonomy" id="2724524"/>
    <lineage>
        <taxon>Bacteria</taxon>
        <taxon>Bacillati</taxon>
        <taxon>Actinomycetota</taxon>
        <taxon>Actinomycetes</taxon>
        <taxon>Pseudonocardiales</taxon>
        <taxon>Pseudonocardiaceae</taxon>
        <taxon>Amycolatopsis</taxon>
    </lineage>
</organism>
<dbReference type="Proteomes" id="UP000715441">
    <property type="component" value="Unassembled WGS sequence"/>
</dbReference>
<dbReference type="Pfam" id="PF12840">
    <property type="entry name" value="HTH_20"/>
    <property type="match status" value="1"/>
</dbReference>
<keyword evidence="2" id="KW-1185">Reference proteome</keyword>